<reference evidence="2" key="1">
    <citation type="submission" date="2017-09" db="EMBL/GenBank/DDBJ databases">
        <title>Depth-based differentiation of microbial function through sediment-hosted aquifers and enrichment of novel symbionts in the deep terrestrial subsurface.</title>
        <authorList>
            <person name="Probst A.J."/>
            <person name="Ladd B."/>
            <person name="Jarett J.K."/>
            <person name="Geller-Mcgrath D.E."/>
            <person name="Sieber C.M.K."/>
            <person name="Emerson J.B."/>
            <person name="Anantharaman K."/>
            <person name="Thomas B.C."/>
            <person name="Malmstrom R."/>
            <person name="Stieglmeier M."/>
            <person name="Klingl A."/>
            <person name="Woyke T."/>
            <person name="Ryan C.M."/>
            <person name="Banfield J.F."/>
        </authorList>
    </citation>
    <scope>NUCLEOTIDE SEQUENCE [LARGE SCALE GENOMIC DNA]</scope>
</reference>
<proteinExistence type="predicted"/>
<accession>A0A2M8EPL0</accession>
<evidence type="ECO:0000313" key="2">
    <source>
        <dbReference type="Proteomes" id="UP000230251"/>
    </source>
</evidence>
<protein>
    <submittedName>
        <fullName evidence="1">Uncharacterized protein</fullName>
    </submittedName>
</protein>
<organism evidence="1 2">
    <name type="scientific">Candidatus Uhrbacteria bacterium CG_4_9_14_0_2_um_filter_41_50</name>
    <dbReference type="NCBI Taxonomy" id="1975031"/>
    <lineage>
        <taxon>Bacteria</taxon>
        <taxon>Candidatus Uhriibacteriota</taxon>
    </lineage>
</organism>
<dbReference type="AlphaFoldDB" id="A0A2M8EPL0"/>
<evidence type="ECO:0000313" key="1">
    <source>
        <dbReference type="EMBL" id="PJC24683.1"/>
    </source>
</evidence>
<comment type="caution">
    <text evidence="1">The sequence shown here is derived from an EMBL/GenBank/DDBJ whole genome shotgun (WGS) entry which is preliminary data.</text>
</comment>
<dbReference type="Proteomes" id="UP000230251">
    <property type="component" value="Unassembled WGS sequence"/>
</dbReference>
<sequence length="74" mass="8638">MPKEKSVAILPPWDERDIQLNSPDFNGAFARGRPRLDANRLDAFKEEDPERMKALRRWAAERKKEKESPGTDEE</sequence>
<gene>
    <name evidence="1" type="ORF">CO057_01595</name>
</gene>
<dbReference type="EMBL" id="PFSI01000024">
    <property type="protein sequence ID" value="PJC24683.1"/>
    <property type="molecule type" value="Genomic_DNA"/>
</dbReference>
<name>A0A2M8EPL0_9BACT</name>